<proteinExistence type="predicted"/>
<evidence type="ECO:0000256" key="1">
    <source>
        <dbReference type="SAM" id="MobiDB-lite"/>
    </source>
</evidence>
<gene>
    <name evidence="2" type="ORF">AAFF_G00307150</name>
</gene>
<feature type="region of interest" description="Disordered" evidence="1">
    <location>
        <begin position="92"/>
        <end position="159"/>
    </location>
</feature>
<dbReference type="Proteomes" id="UP001221898">
    <property type="component" value="Unassembled WGS sequence"/>
</dbReference>
<feature type="compositionally biased region" description="Low complexity" evidence="1">
    <location>
        <begin position="116"/>
        <end position="131"/>
    </location>
</feature>
<name>A0AAD7W0P4_9TELE</name>
<dbReference type="EMBL" id="JAINUG010000444">
    <property type="protein sequence ID" value="KAJ8371567.1"/>
    <property type="molecule type" value="Genomic_DNA"/>
</dbReference>
<evidence type="ECO:0000313" key="2">
    <source>
        <dbReference type="EMBL" id="KAJ8371567.1"/>
    </source>
</evidence>
<protein>
    <submittedName>
        <fullName evidence="2">Uncharacterized protein</fullName>
    </submittedName>
</protein>
<keyword evidence="3" id="KW-1185">Reference proteome</keyword>
<accession>A0AAD7W0P4</accession>
<reference evidence="2" key="1">
    <citation type="journal article" date="2023" name="Science">
        <title>Genome structures resolve the early diversification of teleost fishes.</title>
        <authorList>
            <person name="Parey E."/>
            <person name="Louis A."/>
            <person name="Montfort J."/>
            <person name="Bouchez O."/>
            <person name="Roques C."/>
            <person name="Iampietro C."/>
            <person name="Lluch J."/>
            <person name="Castinel A."/>
            <person name="Donnadieu C."/>
            <person name="Desvignes T."/>
            <person name="Floi Bucao C."/>
            <person name="Jouanno E."/>
            <person name="Wen M."/>
            <person name="Mejri S."/>
            <person name="Dirks R."/>
            <person name="Jansen H."/>
            <person name="Henkel C."/>
            <person name="Chen W.J."/>
            <person name="Zahm M."/>
            <person name="Cabau C."/>
            <person name="Klopp C."/>
            <person name="Thompson A.W."/>
            <person name="Robinson-Rechavi M."/>
            <person name="Braasch I."/>
            <person name="Lecointre G."/>
            <person name="Bobe J."/>
            <person name="Postlethwait J.H."/>
            <person name="Berthelot C."/>
            <person name="Roest Crollius H."/>
            <person name="Guiguen Y."/>
        </authorList>
    </citation>
    <scope>NUCLEOTIDE SEQUENCE</scope>
    <source>
        <strain evidence="2">NC1722</strain>
    </source>
</reference>
<comment type="caution">
    <text evidence="2">The sequence shown here is derived from an EMBL/GenBank/DDBJ whole genome shotgun (WGS) entry which is preliminary data.</text>
</comment>
<dbReference type="AlphaFoldDB" id="A0AAD7W0P4"/>
<sequence length="270" mass="30037">MDLDAFYLFSPSLPSPPVCLFLFCLSSRSLLSFRSLPLSFRGPGMRSSALLAWRRRHMARVRGLVASPWFWVMVWSPWPRDGTERHHRVIAQNNSSHPSPPPSAPQSVPPPLFHKGGQSPPLPLGRSLPPSASRTTPSGKDSRVRAGGEEDEISPFCHPQMEGGETGAISYDLSVFTCVLGEEEEEEEGEEEGEGARGECNKRLGTLGTAYLHTQVHVRAHILRHSFLCFYFCRFVFIRCCRLWPFCACVRARACVCIGLCEPCGLINGH</sequence>
<organism evidence="2 3">
    <name type="scientific">Aldrovandia affinis</name>
    <dbReference type="NCBI Taxonomy" id="143900"/>
    <lineage>
        <taxon>Eukaryota</taxon>
        <taxon>Metazoa</taxon>
        <taxon>Chordata</taxon>
        <taxon>Craniata</taxon>
        <taxon>Vertebrata</taxon>
        <taxon>Euteleostomi</taxon>
        <taxon>Actinopterygii</taxon>
        <taxon>Neopterygii</taxon>
        <taxon>Teleostei</taxon>
        <taxon>Notacanthiformes</taxon>
        <taxon>Halosauridae</taxon>
        <taxon>Aldrovandia</taxon>
    </lineage>
</organism>
<evidence type="ECO:0000313" key="3">
    <source>
        <dbReference type="Proteomes" id="UP001221898"/>
    </source>
</evidence>
<feature type="compositionally biased region" description="Pro residues" evidence="1">
    <location>
        <begin position="98"/>
        <end position="112"/>
    </location>
</feature>